<gene>
    <name evidence="1" type="ORF">BDU57DRAFT_213434</name>
</gene>
<proteinExistence type="predicted"/>
<dbReference type="OrthoDB" id="6359816at2759"/>
<protein>
    <submittedName>
        <fullName evidence="1">Uncharacterized protein</fullName>
    </submittedName>
</protein>
<evidence type="ECO:0000313" key="1">
    <source>
        <dbReference type="EMBL" id="KAF1916034.1"/>
    </source>
</evidence>
<sequence length="174" mass="19512">MLTFIDRGTYTVQPRMRAEYPTATMLDLHIHAYLAGTKYAVPELANYARKEYVALGDMSLQTVFDNNLDVSRDVMALDPFRPDRAAGTAIVKAFLESLAMLWRNTPNRGDQLRAHVVELLKHHLTRLVKVPFFGTLMREVPDLGRDIEDALGDDGLAVVTFCVNEGENGAVRFS</sequence>
<name>A0A6A5QNE6_AMPQU</name>
<organism evidence="1 2">
    <name type="scientific">Ampelomyces quisqualis</name>
    <name type="common">Powdery mildew agent</name>
    <dbReference type="NCBI Taxonomy" id="50730"/>
    <lineage>
        <taxon>Eukaryota</taxon>
        <taxon>Fungi</taxon>
        <taxon>Dikarya</taxon>
        <taxon>Ascomycota</taxon>
        <taxon>Pezizomycotina</taxon>
        <taxon>Dothideomycetes</taxon>
        <taxon>Pleosporomycetidae</taxon>
        <taxon>Pleosporales</taxon>
        <taxon>Pleosporineae</taxon>
        <taxon>Phaeosphaeriaceae</taxon>
        <taxon>Ampelomyces</taxon>
    </lineage>
</organism>
<dbReference type="EMBL" id="ML979135">
    <property type="protein sequence ID" value="KAF1916034.1"/>
    <property type="molecule type" value="Genomic_DNA"/>
</dbReference>
<dbReference type="Proteomes" id="UP000800096">
    <property type="component" value="Unassembled WGS sequence"/>
</dbReference>
<keyword evidence="2" id="KW-1185">Reference proteome</keyword>
<reference evidence="1" key="1">
    <citation type="journal article" date="2020" name="Stud. Mycol.">
        <title>101 Dothideomycetes genomes: a test case for predicting lifestyles and emergence of pathogens.</title>
        <authorList>
            <person name="Haridas S."/>
            <person name="Albert R."/>
            <person name="Binder M."/>
            <person name="Bloem J."/>
            <person name="Labutti K."/>
            <person name="Salamov A."/>
            <person name="Andreopoulos B."/>
            <person name="Baker S."/>
            <person name="Barry K."/>
            <person name="Bills G."/>
            <person name="Bluhm B."/>
            <person name="Cannon C."/>
            <person name="Castanera R."/>
            <person name="Culley D."/>
            <person name="Daum C."/>
            <person name="Ezra D."/>
            <person name="Gonzalez J."/>
            <person name="Henrissat B."/>
            <person name="Kuo A."/>
            <person name="Liang C."/>
            <person name="Lipzen A."/>
            <person name="Lutzoni F."/>
            <person name="Magnuson J."/>
            <person name="Mondo S."/>
            <person name="Nolan M."/>
            <person name="Ohm R."/>
            <person name="Pangilinan J."/>
            <person name="Park H.-J."/>
            <person name="Ramirez L."/>
            <person name="Alfaro M."/>
            <person name="Sun H."/>
            <person name="Tritt A."/>
            <person name="Yoshinaga Y."/>
            <person name="Zwiers L.-H."/>
            <person name="Turgeon B."/>
            <person name="Goodwin S."/>
            <person name="Spatafora J."/>
            <person name="Crous P."/>
            <person name="Grigoriev I."/>
        </authorList>
    </citation>
    <scope>NUCLEOTIDE SEQUENCE</scope>
    <source>
        <strain evidence="1">HMLAC05119</strain>
    </source>
</reference>
<dbReference type="AlphaFoldDB" id="A0A6A5QNE6"/>
<evidence type="ECO:0000313" key="2">
    <source>
        <dbReference type="Proteomes" id="UP000800096"/>
    </source>
</evidence>
<accession>A0A6A5QNE6</accession>